<evidence type="ECO:0000313" key="2">
    <source>
        <dbReference type="EMBL" id="MEX6466065.1"/>
    </source>
</evidence>
<dbReference type="GO" id="GO:0005524">
    <property type="term" value="F:ATP binding"/>
    <property type="evidence" value="ECO:0007669"/>
    <property type="project" value="UniProtKB-KW"/>
</dbReference>
<dbReference type="RefSeq" id="WP_083324207.1">
    <property type="nucleotide sequence ID" value="NZ_JALXLT010000104.1"/>
</dbReference>
<dbReference type="Proteomes" id="UP001560293">
    <property type="component" value="Unassembled WGS sequence"/>
</dbReference>
<gene>
    <name evidence="2" type="ORF">AB6N35_17310</name>
    <name evidence="1" type="ORF">M3D93_14575</name>
</gene>
<accession>A0AAW5QDC7</accession>
<reference evidence="2" key="3">
    <citation type="submission" date="2024-07" db="EMBL/GenBank/DDBJ databases">
        <authorList>
            <person name="Wildschutte H."/>
        </authorList>
    </citation>
    <scope>NUCLEOTIDE SEQUENCE</scope>
    <source>
        <strain evidence="2">N60</strain>
    </source>
</reference>
<dbReference type="Pfam" id="PF13671">
    <property type="entry name" value="AAA_33"/>
    <property type="match status" value="1"/>
</dbReference>
<dbReference type="SUPFAM" id="SSF52540">
    <property type="entry name" value="P-loop containing nucleoside triphosphate hydrolases"/>
    <property type="match status" value="1"/>
</dbReference>
<keyword evidence="4" id="KW-1185">Reference proteome</keyword>
<sequence length="205" mass="22528">MTDRAKGTLIWINGPHGSGKTHTAANLTRRLPAAQLADPEHVGFGLRRMYPRTARPDYRSLDAWITATSSTMIDILDRTGGTVIAPQTVTDTATLTRLLDPVRQAEHRVLHVTLMTGLGELQRRLRTRGDVIASYAQRQSETAIRVLSAPAFASHLDTTNRTVQQVADDIATLAGLELTPDRTNILSRSIRSTCLRISAIRAPWA</sequence>
<evidence type="ECO:0000313" key="1">
    <source>
        <dbReference type="EMBL" id="MCT2118957.1"/>
    </source>
</evidence>
<name>A0AAW5QDC7_9ACTN</name>
<keyword evidence="1" id="KW-0547">Nucleotide-binding</keyword>
<dbReference type="EMBL" id="JALXTC010000091">
    <property type="protein sequence ID" value="MCT2118957.1"/>
    <property type="molecule type" value="Genomic_DNA"/>
</dbReference>
<reference evidence="4" key="2">
    <citation type="submission" date="2024-07" db="EMBL/GenBank/DDBJ databases">
        <title>Pseudomonas strain that inhibits Aeromonas fish pathogens.</title>
        <authorList>
            <person name="Wildschutte H."/>
        </authorList>
    </citation>
    <scope>NUCLEOTIDE SEQUENCE [LARGE SCALE GENOMIC DNA]</scope>
    <source>
        <strain evidence="4">n60</strain>
    </source>
</reference>
<dbReference type="Proteomes" id="UP001206890">
    <property type="component" value="Unassembled WGS sequence"/>
</dbReference>
<dbReference type="AlphaFoldDB" id="A0AAW5QDC7"/>
<reference evidence="1" key="1">
    <citation type="submission" date="2022-04" db="EMBL/GenBank/DDBJ databases">
        <title>Human microbiome associated bacterial genomes.</title>
        <authorList>
            <person name="Sandstrom S."/>
            <person name="Salamzade R."/>
            <person name="Kalan L.R."/>
        </authorList>
    </citation>
    <scope>NUCLEOTIDE SEQUENCE</scope>
    <source>
        <strain evidence="1">P3-SID1762</strain>
    </source>
</reference>
<evidence type="ECO:0000313" key="3">
    <source>
        <dbReference type="Proteomes" id="UP001206890"/>
    </source>
</evidence>
<dbReference type="Gene3D" id="3.40.50.300">
    <property type="entry name" value="P-loop containing nucleotide triphosphate hydrolases"/>
    <property type="match status" value="1"/>
</dbReference>
<organism evidence="1 3">
    <name type="scientific">Dietzia cinnamea</name>
    <dbReference type="NCBI Taxonomy" id="321318"/>
    <lineage>
        <taxon>Bacteria</taxon>
        <taxon>Bacillati</taxon>
        <taxon>Actinomycetota</taxon>
        <taxon>Actinomycetes</taxon>
        <taxon>Mycobacteriales</taxon>
        <taxon>Dietziaceae</taxon>
        <taxon>Dietzia</taxon>
    </lineage>
</organism>
<proteinExistence type="predicted"/>
<keyword evidence="1" id="KW-0067">ATP-binding</keyword>
<dbReference type="EMBL" id="JBFTEZ010000004">
    <property type="protein sequence ID" value="MEX6466065.1"/>
    <property type="molecule type" value="Genomic_DNA"/>
</dbReference>
<comment type="caution">
    <text evidence="1">The sequence shown here is derived from an EMBL/GenBank/DDBJ whole genome shotgun (WGS) entry which is preliminary data.</text>
</comment>
<dbReference type="InterPro" id="IPR027417">
    <property type="entry name" value="P-loop_NTPase"/>
</dbReference>
<evidence type="ECO:0000313" key="4">
    <source>
        <dbReference type="Proteomes" id="UP001560293"/>
    </source>
</evidence>
<protein>
    <submittedName>
        <fullName evidence="2">AAA family ATPase</fullName>
    </submittedName>
    <submittedName>
        <fullName evidence="1">ATP-binding protein</fullName>
    </submittedName>
</protein>